<comment type="caution">
    <text evidence="1">The sequence shown here is derived from an EMBL/GenBank/DDBJ whole genome shotgun (WGS) entry which is preliminary data.</text>
</comment>
<evidence type="ECO:0008006" key="3">
    <source>
        <dbReference type="Google" id="ProtNLM"/>
    </source>
</evidence>
<keyword evidence="2" id="KW-1185">Reference proteome</keyword>
<dbReference type="EMBL" id="BMEY01000001">
    <property type="protein sequence ID" value="GGA61250.1"/>
    <property type="molecule type" value="Genomic_DNA"/>
</dbReference>
<protein>
    <recommendedName>
        <fullName evidence="3">ABC transporter periplasmic binding protein yphF</fullName>
    </recommendedName>
</protein>
<name>A0A916RN00_9BACI</name>
<sequence length="241" mass="27881">MRNTYRVIMVSIIMVVLSGCMYPNSQLEKNQTPNQAQLDMVQSAVDDYRERTNGLVPIRTKPNETPIFEKYLIDFTMLKEKGSIAELPGNAYENGGYYQYALLYPDTDAFVKLIDLRITEELRSVNLRINTYRNQNLYPPFGEVIDKEAGLFTIDHEKLKLDARPTIKSPYSDNLLPIIMDTNGKTYIDYRIDLNNALKEYEHSYKEGDDIRYLLAENTPFLPAYSLPYTIKDGEPVFMVE</sequence>
<gene>
    <name evidence="1" type="ORF">GCM10008025_01550</name>
</gene>
<evidence type="ECO:0000313" key="1">
    <source>
        <dbReference type="EMBL" id="GGA61250.1"/>
    </source>
</evidence>
<evidence type="ECO:0000313" key="2">
    <source>
        <dbReference type="Proteomes" id="UP000613512"/>
    </source>
</evidence>
<proteinExistence type="predicted"/>
<dbReference type="AlphaFoldDB" id="A0A916RN00"/>
<dbReference type="RefSeq" id="WP_188382772.1">
    <property type="nucleotide sequence ID" value="NZ_BMEY01000001.1"/>
</dbReference>
<organism evidence="1 2">
    <name type="scientific">Ornithinibacillus halotolerans</name>
    <dbReference type="NCBI Taxonomy" id="1274357"/>
    <lineage>
        <taxon>Bacteria</taxon>
        <taxon>Bacillati</taxon>
        <taxon>Bacillota</taxon>
        <taxon>Bacilli</taxon>
        <taxon>Bacillales</taxon>
        <taxon>Bacillaceae</taxon>
        <taxon>Ornithinibacillus</taxon>
    </lineage>
</organism>
<reference evidence="1" key="2">
    <citation type="submission" date="2020-09" db="EMBL/GenBank/DDBJ databases">
        <authorList>
            <person name="Sun Q."/>
            <person name="Zhou Y."/>
        </authorList>
    </citation>
    <scope>NUCLEOTIDE SEQUENCE</scope>
    <source>
        <strain evidence="1">CGMCC 1.12408</strain>
    </source>
</reference>
<dbReference type="Proteomes" id="UP000613512">
    <property type="component" value="Unassembled WGS sequence"/>
</dbReference>
<accession>A0A916RN00</accession>
<reference evidence="1" key="1">
    <citation type="journal article" date="2014" name="Int. J. Syst. Evol. Microbiol.">
        <title>Complete genome sequence of Corynebacterium casei LMG S-19264T (=DSM 44701T), isolated from a smear-ripened cheese.</title>
        <authorList>
            <consortium name="US DOE Joint Genome Institute (JGI-PGF)"/>
            <person name="Walter F."/>
            <person name="Albersmeier A."/>
            <person name="Kalinowski J."/>
            <person name="Ruckert C."/>
        </authorList>
    </citation>
    <scope>NUCLEOTIDE SEQUENCE</scope>
    <source>
        <strain evidence="1">CGMCC 1.12408</strain>
    </source>
</reference>
<dbReference type="PROSITE" id="PS51257">
    <property type="entry name" value="PROKAR_LIPOPROTEIN"/>
    <property type="match status" value="1"/>
</dbReference>